<accession>A0A7S8FAP8</accession>
<evidence type="ECO:0000313" key="1">
    <source>
        <dbReference type="EMBL" id="QPD02363.1"/>
    </source>
</evidence>
<organism evidence="1 2">
    <name type="scientific">Candidatus Nitrospira kreftii</name>
    <dbReference type="NCBI Taxonomy" id="2652173"/>
    <lineage>
        <taxon>Bacteria</taxon>
        <taxon>Pseudomonadati</taxon>
        <taxon>Nitrospirota</taxon>
        <taxon>Nitrospiria</taxon>
        <taxon>Nitrospirales</taxon>
        <taxon>Nitrospiraceae</taxon>
        <taxon>Nitrospira</taxon>
    </lineage>
</organism>
<dbReference type="SUPFAM" id="SSF48452">
    <property type="entry name" value="TPR-like"/>
    <property type="match status" value="1"/>
</dbReference>
<reference evidence="1 2" key="1">
    <citation type="journal article" date="2020" name="ISME J.">
        <title>Enrichment and physiological characterization of a novel comammox Nitrospira indicates ammonium inhibition of complete nitrification.</title>
        <authorList>
            <person name="Sakoula D."/>
            <person name="Koch H."/>
            <person name="Frank J."/>
            <person name="Jetten M.S.M."/>
            <person name="van Kessel M.A.H.J."/>
            <person name="Lucker S."/>
        </authorList>
    </citation>
    <scope>NUCLEOTIDE SEQUENCE [LARGE SCALE GENOMIC DNA]</scope>
    <source>
        <strain evidence="1">Comreactor17</strain>
    </source>
</reference>
<protein>
    <submittedName>
        <fullName evidence="1">Uncharacterized protein</fullName>
    </submittedName>
</protein>
<dbReference type="Proteomes" id="UP000593737">
    <property type="component" value="Chromosome"/>
</dbReference>
<dbReference type="InterPro" id="IPR011990">
    <property type="entry name" value="TPR-like_helical_dom_sf"/>
</dbReference>
<evidence type="ECO:0000313" key="2">
    <source>
        <dbReference type="Proteomes" id="UP000593737"/>
    </source>
</evidence>
<dbReference type="Gene3D" id="1.25.40.10">
    <property type="entry name" value="Tetratricopeptide repeat domain"/>
    <property type="match status" value="1"/>
</dbReference>
<proteinExistence type="predicted"/>
<name>A0A7S8FAP8_9BACT</name>
<dbReference type="EMBL" id="CP047423">
    <property type="protein sequence ID" value="QPD02363.1"/>
    <property type="molecule type" value="Genomic_DNA"/>
</dbReference>
<gene>
    <name evidence="1" type="ORF">Nkreftii_000137</name>
</gene>
<sequence>MSVGSTREPVLSPQSPKEDWLVQLARLQALLTACPSDLLSRCELAALLETMDLYEEAWVHWKAVIDLDSNHLNAREGLVRCHQKTWRHRTTHTVRRSV</sequence>
<dbReference type="AlphaFoldDB" id="A0A7S8FAP8"/>
<dbReference type="KEGG" id="nkf:Nkreftii_000137"/>